<dbReference type="RefSeq" id="WP_145374111.1">
    <property type="nucleotide sequence ID" value="NZ_CAXBED010000024.1"/>
</dbReference>
<dbReference type="Pfam" id="PF06013">
    <property type="entry name" value="WXG100"/>
    <property type="match status" value="1"/>
</dbReference>
<dbReference type="Proteomes" id="UP000319383">
    <property type="component" value="Chromosome"/>
</dbReference>
<sequence length="90" mass="10593">MPQAVVDPGELRQFAQTLKKFNVELVDRASGISGQLDALGASWRDQENIKFTEEFKQHLTFLLRFVEANEQHIPYLMRKAERIEEYLQQR</sequence>
<dbReference type="OrthoDB" id="3035322at2"/>
<protein>
    <recommendedName>
        <fullName evidence="3">WXG100 family type VII secretion target</fullName>
    </recommendedName>
</protein>
<dbReference type="EMBL" id="CP036276">
    <property type="protein sequence ID" value="QDU42078.1"/>
    <property type="molecule type" value="Genomic_DNA"/>
</dbReference>
<organism evidence="1 2">
    <name type="scientific">Symmachiella dynata</name>
    <dbReference type="NCBI Taxonomy" id="2527995"/>
    <lineage>
        <taxon>Bacteria</taxon>
        <taxon>Pseudomonadati</taxon>
        <taxon>Planctomycetota</taxon>
        <taxon>Planctomycetia</taxon>
        <taxon>Planctomycetales</taxon>
        <taxon>Planctomycetaceae</taxon>
        <taxon>Symmachiella</taxon>
    </lineage>
</organism>
<dbReference type="AlphaFoldDB" id="A0A517ZHX2"/>
<dbReference type="KEGG" id="sdyn:Mal52_05330"/>
<name>A0A517ZHX2_9PLAN</name>
<accession>A0A517ZHX2</accession>
<dbReference type="InterPro" id="IPR029013">
    <property type="entry name" value="HP0062-like_sf"/>
</dbReference>
<evidence type="ECO:0000313" key="1">
    <source>
        <dbReference type="EMBL" id="QDU42078.1"/>
    </source>
</evidence>
<evidence type="ECO:0000313" key="2">
    <source>
        <dbReference type="Proteomes" id="UP000319383"/>
    </source>
</evidence>
<keyword evidence="2" id="KW-1185">Reference proteome</keyword>
<dbReference type="SUPFAM" id="SSF158414">
    <property type="entry name" value="HP0062-like"/>
    <property type="match status" value="1"/>
</dbReference>
<reference evidence="1 2" key="1">
    <citation type="submission" date="2019-02" db="EMBL/GenBank/DDBJ databases">
        <title>Deep-cultivation of Planctomycetes and their phenomic and genomic characterization uncovers novel biology.</title>
        <authorList>
            <person name="Wiegand S."/>
            <person name="Jogler M."/>
            <person name="Boedeker C."/>
            <person name="Pinto D."/>
            <person name="Vollmers J."/>
            <person name="Rivas-Marin E."/>
            <person name="Kohn T."/>
            <person name="Peeters S.H."/>
            <person name="Heuer A."/>
            <person name="Rast P."/>
            <person name="Oberbeckmann S."/>
            <person name="Bunk B."/>
            <person name="Jeske O."/>
            <person name="Meyerdierks A."/>
            <person name="Storesund J.E."/>
            <person name="Kallscheuer N."/>
            <person name="Luecker S."/>
            <person name="Lage O.M."/>
            <person name="Pohl T."/>
            <person name="Merkel B.J."/>
            <person name="Hornburger P."/>
            <person name="Mueller R.-W."/>
            <person name="Bruemmer F."/>
            <person name="Labrenz M."/>
            <person name="Spormann A.M."/>
            <person name="Op den Camp H."/>
            <person name="Overmann J."/>
            <person name="Amann R."/>
            <person name="Jetten M.S.M."/>
            <person name="Mascher T."/>
            <person name="Medema M.H."/>
            <person name="Devos D.P."/>
            <person name="Kaster A.-K."/>
            <person name="Ovreas L."/>
            <person name="Rohde M."/>
            <person name="Galperin M.Y."/>
            <person name="Jogler C."/>
        </authorList>
    </citation>
    <scope>NUCLEOTIDE SEQUENCE [LARGE SCALE GENOMIC DNA]</scope>
    <source>
        <strain evidence="1 2">Mal52</strain>
    </source>
</reference>
<evidence type="ECO:0008006" key="3">
    <source>
        <dbReference type="Google" id="ProtNLM"/>
    </source>
</evidence>
<dbReference type="InterPro" id="IPR010310">
    <property type="entry name" value="T7SS_ESAT-6-like"/>
</dbReference>
<dbReference type="Gene3D" id="1.10.287.850">
    <property type="entry name" value="HP0062-like domain"/>
    <property type="match status" value="1"/>
</dbReference>
<proteinExistence type="predicted"/>
<gene>
    <name evidence="1" type="ORF">Mal52_05330</name>
</gene>